<feature type="transmembrane region" description="Helical" evidence="1">
    <location>
        <begin position="60"/>
        <end position="78"/>
    </location>
</feature>
<keyword evidence="1" id="KW-1133">Transmembrane helix</keyword>
<feature type="transmembrane region" description="Helical" evidence="1">
    <location>
        <begin position="34"/>
        <end position="54"/>
    </location>
</feature>
<evidence type="ECO:0000313" key="3">
    <source>
        <dbReference type="Proteomes" id="UP000277191"/>
    </source>
</evidence>
<organism evidence="2 3">
    <name type="scientific">Burkholderia cenocepacia</name>
    <dbReference type="NCBI Taxonomy" id="95486"/>
    <lineage>
        <taxon>Bacteria</taxon>
        <taxon>Pseudomonadati</taxon>
        <taxon>Pseudomonadota</taxon>
        <taxon>Betaproteobacteria</taxon>
        <taxon>Burkholderiales</taxon>
        <taxon>Burkholderiaceae</taxon>
        <taxon>Burkholderia</taxon>
        <taxon>Burkholderia cepacia complex</taxon>
    </lineage>
</organism>
<accession>A0A3S9N5Y0</accession>
<dbReference type="AlphaFoldDB" id="A0A3S9N5Y0"/>
<dbReference type="RefSeq" id="WP_126361339.1">
    <property type="nucleotide sequence ID" value="NZ_CP034545.1"/>
</dbReference>
<evidence type="ECO:0000313" key="2">
    <source>
        <dbReference type="EMBL" id="AZQ51091.1"/>
    </source>
</evidence>
<reference evidence="2 3" key="1">
    <citation type="submission" date="2018-12" db="EMBL/GenBank/DDBJ databases">
        <title>Cadmium resistance mechanism in endophytic bacteria Burkholderia cenocepacia YG-3.</title>
        <authorList>
            <person name="Zhang X."/>
            <person name="Wang X."/>
            <person name="Zhu Y."/>
        </authorList>
    </citation>
    <scope>NUCLEOTIDE SEQUENCE [LARGE SCALE GENOMIC DNA]</scope>
    <source>
        <strain evidence="2 3">YG-3</strain>
    </source>
</reference>
<sequence length="86" mass="9765">MTTGGGGIAVIFFMLLITYILFGRGDRKSFYVKFSYWIKSTLLTAVALFSWFSYIDPSMFNWPWALISLVLSGLFCFGREIAPAML</sequence>
<dbReference type="Proteomes" id="UP000277191">
    <property type="component" value="Chromosome 1"/>
</dbReference>
<dbReference type="EMBL" id="CP034545">
    <property type="protein sequence ID" value="AZQ51091.1"/>
    <property type="molecule type" value="Genomic_DNA"/>
</dbReference>
<feature type="transmembrane region" description="Helical" evidence="1">
    <location>
        <begin position="6"/>
        <end position="22"/>
    </location>
</feature>
<keyword evidence="1" id="KW-0812">Transmembrane</keyword>
<keyword evidence="1" id="KW-0472">Membrane</keyword>
<protein>
    <submittedName>
        <fullName evidence="2">Uncharacterized protein</fullName>
    </submittedName>
</protein>
<gene>
    <name evidence="2" type="ORF">D5R55_08795</name>
</gene>
<name>A0A3S9N5Y0_9BURK</name>
<evidence type="ECO:0000256" key="1">
    <source>
        <dbReference type="SAM" id="Phobius"/>
    </source>
</evidence>
<proteinExistence type="predicted"/>